<dbReference type="STRING" id="402596.SAMN04489844_2708"/>
<proteinExistence type="predicted"/>
<keyword evidence="4" id="KW-1185">Reference proteome</keyword>
<evidence type="ECO:0000256" key="2">
    <source>
        <dbReference type="SAM" id="Phobius"/>
    </source>
</evidence>
<accession>A0A1H4U924</accession>
<feature type="region of interest" description="Disordered" evidence="1">
    <location>
        <begin position="1"/>
        <end position="21"/>
    </location>
</feature>
<dbReference type="Pfam" id="PF11303">
    <property type="entry name" value="DUF3105"/>
    <property type="match status" value="1"/>
</dbReference>
<dbReference type="EMBL" id="FNRT01000002">
    <property type="protein sequence ID" value="SEC65225.1"/>
    <property type="molecule type" value="Genomic_DNA"/>
</dbReference>
<dbReference type="Proteomes" id="UP000198742">
    <property type="component" value="Unassembled WGS sequence"/>
</dbReference>
<organism evidence="3 4">
    <name type="scientific">Nocardioides exalbidus</name>
    <dbReference type="NCBI Taxonomy" id="402596"/>
    <lineage>
        <taxon>Bacteria</taxon>
        <taxon>Bacillati</taxon>
        <taxon>Actinomycetota</taxon>
        <taxon>Actinomycetes</taxon>
        <taxon>Propionibacteriales</taxon>
        <taxon>Nocardioidaceae</taxon>
        <taxon>Nocardioides</taxon>
    </lineage>
</organism>
<name>A0A1H4U924_9ACTN</name>
<gene>
    <name evidence="3" type="ORF">SAMN04489844_2708</name>
</gene>
<reference evidence="4" key="1">
    <citation type="submission" date="2016-10" db="EMBL/GenBank/DDBJ databases">
        <authorList>
            <person name="Varghese N."/>
            <person name="Submissions S."/>
        </authorList>
    </citation>
    <scope>NUCLEOTIDE SEQUENCE [LARGE SCALE GENOMIC DNA]</scope>
    <source>
        <strain evidence="4">DSM 22017</strain>
    </source>
</reference>
<dbReference type="RefSeq" id="WP_245734672.1">
    <property type="nucleotide sequence ID" value="NZ_FNRT01000002.1"/>
</dbReference>
<evidence type="ECO:0000256" key="1">
    <source>
        <dbReference type="SAM" id="MobiDB-lite"/>
    </source>
</evidence>
<evidence type="ECO:0000313" key="4">
    <source>
        <dbReference type="Proteomes" id="UP000198742"/>
    </source>
</evidence>
<keyword evidence="2" id="KW-0812">Transmembrane</keyword>
<keyword evidence="2" id="KW-1133">Transmembrane helix</keyword>
<dbReference type="InterPro" id="IPR021454">
    <property type="entry name" value="DUF3105"/>
</dbReference>
<feature type="compositionally biased region" description="Basic and acidic residues" evidence="1">
    <location>
        <begin position="1"/>
        <end position="12"/>
    </location>
</feature>
<feature type="transmembrane region" description="Helical" evidence="2">
    <location>
        <begin position="29"/>
        <end position="49"/>
    </location>
</feature>
<evidence type="ECO:0000313" key="3">
    <source>
        <dbReference type="EMBL" id="SEC65225.1"/>
    </source>
</evidence>
<protein>
    <recommendedName>
        <fullName evidence="5">DUF3105 domain-containing protein</fullName>
    </recommendedName>
</protein>
<dbReference type="AlphaFoldDB" id="A0A1H4U924"/>
<sequence>MAKKAAKTDRQAVIDSIRSQQSKRENRRGMAIVGVCVTVAIVIIGAAAFKPVKDWYDLRSYASDSLSDIGAKASVCQKVTTKPAEGNQDHVEVGTPMTYPDSPPAFGQHWNMWDTMDRKLYTVSDRPELGELVHNLEHGYTILWYDKTIQDDSSKMDVLRGIASKLQGTTNLRDKFKAVPWESKDGKAFPKGQHVAFTHWSVGGVGETDSSKQVGVWQYCSDLSGAALDTFMTDYPYMDSPEPTVV</sequence>
<evidence type="ECO:0008006" key="5">
    <source>
        <dbReference type="Google" id="ProtNLM"/>
    </source>
</evidence>
<keyword evidence="2" id="KW-0472">Membrane</keyword>